<protein>
    <submittedName>
        <fullName evidence="1">Uncharacterized protein</fullName>
    </submittedName>
</protein>
<dbReference type="AlphaFoldDB" id="G2YIN3"/>
<evidence type="ECO:0000313" key="1">
    <source>
        <dbReference type="EMBL" id="CCD51570.1"/>
    </source>
</evidence>
<dbReference type="EMBL" id="FQ790337">
    <property type="protein sequence ID" value="CCD51570.1"/>
    <property type="molecule type" value="Genomic_DNA"/>
</dbReference>
<organism evidence="1 2">
    <name type="scientific">Botryotinia fuckeliana (strain T4)</name>
    <name type="common">Noble rot fungus</name>
    <name type="synonym">Botrytis cinerea</name>
    <dbReference type="NCBI Taxonomy" id="999810"/>
    <lineage>
        <taxon>Eukaryota</taxon>
        <taxon>Fungi</taxon>
        <taxon>Dikarya</taxon>
        <taxon>Ascomycota</taxon>
        <taxon>Pezizomycotina</taxon>
        <taxon>Leotiomycetes</taxon>
        <taxon>Helotiales</taxon>
        <taxon>Sclerotiniaceae</taxon>
        <taxon>Botrytis</taxon>
    </lineage>
</organism>
<reference evidence="2" key="1">
    <citation type="journal article" date="2011" name="PLoS Genet.">
        <title>Genomic analysis of the necrotrophic fungal pathogens Sclerotinia sclerotiorum and Botrytis cinerea.</title>
        <authorList>
            <person name="Amselem J."/>
            <person name="Cuomo C.A."/>
            <person name="van Kan J.A."/>
            <person name="Viaud M."/>
            <person name="Benito E.P."/>
            <person name="Couloux A."/>
            <person name="Coutinho P.M."/>
            <person name="de Vries R.P."/>
            <person name="Dyer P.S."/>
            <person name="Fillinger S."/>
            <person name="Fournier E."/>
            <person name="Gout L."/>
            <person name="Hahn M."/>
            <person name="Kohn L."/>
            <person name="Lapalu N."/>
            <person name="Plummer K.M."/>
            <person name="Pradier J.M."/>
            <person name="Quevillon E."/>
            <person name="Sharon A."/>
            <person name="Simon A."/>
            <person name="ten Have A."/>
            <person name="Tudzynski B."/>
            <person name="Tudzynski P."/>
            <person name="Wincker P."/>
            <person name="Andrew M."/>
            <person name="Anthouard V."/>
            <person name="Beever R.E."/>
            <person name="Beffa R."/>
            <person name="Benoit I."/>
            <person name="Bouzid O."/>
            <person name="Brault B."/>
            <person name="Chen Z."/>
            <person name="Choquer M."/>
            <person name="Collemare J."/>
            <person name="Cotton P."/>
            <person name="Danchin E.G."/>
            <person name="Da Silva C."/>
            <person name="Gautier A."/>
            <person name="Giraud C."/>
            <person name="Giraud T."/>
            <person name="Gonzalez C."/>
            <person name="Grossetete S."/>
            <person name="Guldener U."/>
            <person name="Henrissat B."/>
            <person name="Howlett B.J."/>
            <person name="Kodira C."/>
            <person name="Kretschmer M."/>
            <person name="Lappartient A."/>
            <person name="Leroch M."/>
            <person name="Levis C."/>
            <person name="Mauceli E."/>
            <person name="Neuveglise C."/>
            <person name="Oeser B."/>
            <person name="Pearson M."/>
            <person name="Poulain J."/>
            <person name="Poussereau N."/>
            <person name="Quesneville H."/>
            <person name="Rascle C."/>
            <person name="Schumacher J."/>
            <person name="Segurens B."/>
            <person name="Sexton A."/>
            <person name="Silva E."/>
            <person name="Sirven C."/>
            <person name="Soanes D.M."/>
            <person name="Talbot N.J."/>
            <person name="Templeton M."/>
            <person name="Yandava C."/>
            <person name="Yarden O."/>
            <person name="Zeng Q."/>
            <person name="Rollins J.A."/>
            <person name="Lebrun M.H."/>
            <person name="Dickman M."/>
        </authorList>
    </citation>
    <scope>NUCLEOTIDE SEQUENCE [LARGE SCALE GENOMIC DNA]</scope>
    <source>
        <strain evidence="2">T4</strain>
    </source>
</reference>
<evidence type="ECO:0000313" key="2">
    <source>
        <dbReference type="Proteomes" id="UP000008177"/>
    </source>
</evidence>
<sequence>MENLSGAIYLSICNFKRSREGQKQIKQAPEWQKDNGDFVILPGAWSVAACG</sequence>
<proteinExistence type="predicted"/>
<dbReference type="InParanoid" id="G2YIN3"/>
<dbReference type="Proteomes" id="UP000008177">
    <property type="component" value="Unplaced contigs"/>
</dbReference>
<name>G2YIN3_BOTF4</name>
<gene>
    <name evidence="1" type="ORF">BofuT4_uP018760.1</name>
</gene>
<dbReference type="HOGENOM" id="CLU_3106106_0_0_1"/>
<accession>G2YIN3</accession>